<dbReference type="Pfam" id="PF12833">
    <property type="entry name" value="HTH_18"/>
    <property type="match status" value="1"/>
</dbReference>
<evidence type="ECO:0000313" key="6">
    <source>
        <dbReference type="Proteomes" id="UP001597405"/>
    </source>
</evidence>
<dbReference type="PROSITE" id="PS01124">
    <property type="entry name" value="HTH_ARAC_FAMILY_2"/>
    <property type="match status" value="1"/>
</dbReference>
<proteinExistence type="predicted"/>
<dbReference type="Pfam" id="PF14525">
    <property type="entry name" value="AraC_binding_2"/>
    <property type="match status" value="1"/>
</dbReference>
<dbReference type="Proteomes" id="UP001597405">
    <property type="component" value="Unassembled WGS sequence"/>
</dbReference>
<dbReference type="InterPro" id="IPR009057">
    <property type="entry name" value="Homeodomain-like_sf"/>
</dbReference>
<dbReference type="PANTHER" id="PTHR46796">
    <property type="entry name" value="HTH-TYPE TRANSCRIPTIONAL ACTIVATOR RHAS-RELATED"/>
    <property type="match status" value="1"/>
</dbReference>
<dbReference type="Gene3D" id="1.10.10.60">
    <property type="entry name" value="Homeodomain-like"/>
    <property type="match status" value="1"/>
</dbReference>
<keyword evidence="6" id="KW-1185">Reference proteome</keyword>
<accession>A0ABW4U6A7</accession>
<comment type="caution">
    <text evidence="5">The sequence shown here is derived from an EMBL/GenBank/DDBJ whole genome shotgun (WGS) entry which is preliminary data.</text>
</comment>
<dbReference type="RefSeq" id="WP_379096812.1">
    <property type="nucleotide sequence ID" value="NZ_JBHUGZ010000007.1"/>
</dbReference>
<feature type="domain" description="HTH araC/xylS-type" evidence="4">
    <location>
        <begin position="212"/>
        <end position="315"/>
    </location>
</feature>
<dbReference type="InterPro" id="IPR018060">
    <property type="entry name" value="HTH_AraC"/>
</dbReference>
<keyword evidence="1" id="KW-0805">Transcription regulation</keyword>
<dbReference type="EMBL" id="JBHUGZ010000007">
    <property type="protein sequence ID" value="MFD1983042.1"/>
    <property type="molecule type" value="Genomic_DNA"/>
</dbReference>
<keyword evidence="3" id="KW-0804">Transcription</keyword>
<evidence type="ECO:0000256" key="3">
    <source>
        <dbReference type="ARBA" id="ARBA00023163"/>
    </source>
</evidence>
<gene>
    <name evidence="5" type="ORF">ACFSOZ_10195</name>
</gene>
<protein>
    <submittedName>
        <fullName evidence="5">Helix-turn-helix domain-containing protein</fullName>
    </submittedName>
</protein>
<keyword evidence="2" id="KW-0238">DNA-binding</keyword>
<name>A0ABW4U6A7_9HYPH</name>
<evidence type="ECO:0000256" key="2">
    <source>
        <dbReference type="ARBA" id="ARBA00023125"/>
    </source>
</evidence>
<dbReference type="InterPro" id="IPR050204">
    <property type="entry name" value="AraC_XylS_family_regulators"/>
</dbReference>
<evidence type="ECO:0000313" key="5">
    <source>
        <dbReference type="EMBL" id="MFD1983042.1"/>
    </source>
</evidence>
<dbReference type="InterPro" id="IPR035418">
    <property type="entry name" value="AraC-bd_2"/>
</dbReference>
<organism evidence="5 6">
    <name type="scientific">Mesorhizobium newzealandense</name>
    <dbReference type="NCBI Taxonomy" id="1300302"/>
    <lineage>
        <taxon>Bacteria</taxon>
        <taxon>Pseudomonadati</taxon>
        <taxon>Pseudomonadota</taxon>
        <taxon>Alphaproteobacteria</taxon>
        <taxon>Hyphomicrobiales</taxon>
        <taxon>Phyllobacteriaceae</taxon>
        <taxon>Mesorhizobium</taxon>
    </lineage>
</organism>
<reference evidence="6" key="1">
    <citation type="journal article" date="2019" name="Int. J. Syst. Evol. Microbiol.">
        <title>The Global Catalogue of Microorganisms (GCM) 10K type strain sequencing project: providing services to taxonomists for standard genome sequencing and annotation.</title>
        <authorList>
            <consortium name="The Broad Institute Genomics Platform"/>
            <consortium name="The Broad Institute Genome Sequencing Center for Infectious Disease"/>
            <person name="Wu L."/>
            <person name="Ma J."/>
        </authorList>
    </citation>
    <scope>NUCLEOTIDE SEQUENCE [LARGE SCALE GENOMIC DNA]</scope>
    <source>
        <strain evidence="6">CGMCC 1.16225</strain>
    </source>
</reference>
<dbReference type="PANTHER" id="PTHR46796:SF6">
    <property type="entry name" value="ARAC SUBFAMILY"/>
    <property type="match status" value="1"/>
</dbReference>
<evidence type="ECO:0000259" key="4">
    <source>
        <dbReference type="PROSITE" id="PS01124"/>
    </source>
</evidence>
<sequence length="316" mass="34996">MLQSDNFVGSPQLNFEAWRDTLRALCGGYNPEGTEPDTFTGWVRPLSACGFTGLNLGCNAERIERTYQDVRRDSVDHYFVFFQVAGQSAITHNDQALQLAVGDVAFVDAARPATYFTNNGNEAGITATTLDLPRESLVSHLGFEPQAGLYRPGGTSAGRLLFDLVRDAAQTEGSALSPADSYMQLAVYDLVGALFAPSERWLGSRHSDTLFRRIQSIVRDGFADPDFGPNEVAAEMGISLRYLQKLFTERGSTCSELISALRLDHAERLVQRRASLRTSQPLSEIAYACGFRDYTHFARRFRHRFGHAPGVHSEET</sequence>
<evidence type="ECO:0000256" key="1">
    <source>
        <dbReference type="ARBA" id="ARBA00023015"/>
    </source>
</evidence>
<dbReference type="SUPFAM" id="SSF46689">
    <property type="entry name" value="Homeodomain-like"/>
    <property type="match status" value="1"/>
</dbReference>
<dbReference type="SMART" id="SM00342">
    <property type="entry name" value="HTH_ARAC"/>
    <property type="match status" value="1"/>
</dbReference>